<dbReference type="GO" id="GO:0009966">
    <property type="term" value="P:regulation of signal transduction"/>
    <property type="evidence" value="ECO:0007669"/>
    <property type="project" value="TreeGrafter"/>
</dbReference>
<dbReference type="OrthoDB" id="6373415at2759"/>
<evidence type="ECO:0000256" key="2">
    <source>
        <dbReference type="ARBA" id="ARBA00023136"/>
    </source>
</evidence>
<dbReference type="PANTHER" id="PTHR21630:SF10">
    <property type="entry name" value="VENTRICULAR ZONE-EXPRESSED PH DOMAIN-CONTAINING PROTEIN HOMOLOG 1"/>
    <property type="match status" value="1"/>
</dbReference>
<protein>
    <submittedName>
        <fullName evidence="3">(salmon louse) hypothetical protein</fullName>
    </submittedName>
</protein>
<keyword evidence="4" id="KW-1185">Reference proteome</keyword>
<comment type="subcellular location">
    <subcellularLocation>
        <location evidence="1">Endomembrane system</location>
        <topology evidence="1">Peripheral membrane protein</topology>
    </subcellularLocation>
</comment>
<sequence>MVCLLHFSLCSSTFMGIPKDQSLVEICVARLICVMLECDCLETIGRAVPELVSLLDACLPYDLRPVCGEEPSHADIASELLSCIFLMAGHGRVLQLTLLLWVQFLHKSIAGLSRSIPCYLSVVASQHAALLAPHLQPILDSILPHIYEGNSTTLGTGAKLGLLSLLTHSPR</sequence>
<evidence type="ECO:0000256" key="1">
    <source>
        <dbReference type="ARBA" id="ARBA00004184"/>
    </source>
</evidence>
<dbReference type="GO" id="GO:0012505">
    <property type="term" value="C:endomembrane system"/>
    <property type="evidence" value="ECO:0007669"/>
    <property type="project" value="UniProtKB-SubCell"/>
</dbReference>
<reference evidence="3" key="1">
    <citation type="submission" date="2021-02" db="EMBL/GenBank/DDBJ databases">
        <authorList>
            <person name="Bekaert M."/>
        </authorList>
    </citation>
    <scope>NUCLEOTIDE SEQUENCE</scope>
    <source>
        <strain evidence="3">IoA-00</strain>
    </source>
</reference>
<keyword evidence="2" id="KW-0472">Membrane</keyword>
<evidence type="ECO:0000313" key="4">
    <source>
        <dbReference type="Proteomes" id="UP000675881"/>
    </source>
</evidence>
<proteinExistence type="predicted"/>
<dbReference type="Proteomes" id="UP000675881">
    <property type="component" value="Chromosome 12"/>
</dbReference>
<name>A0A7R8H1S3_LEPSM</name>
<dbReference type="InterPro" id="IPR039888">
    <property type="entry name" value="Melted-like"/>
</dbReference>
<gene>
    <name evidence="3" type="ORF">LSAA_3689</name>
</gene>
<dbReference type="AlphaFoldDB" id="A0A7R8H1S3"/>
<evidence type="ECO:0000313" key="3">
    <source>
        <dbReference type="EMBL" id="CAF2815456.1"/>
    </source>
</evidence>
<dbReference type="EMBL" id="HG994591">
    <property type="protein sequence ID" value="CAF2815456.1"/>
    <property type="molecule type" value="Genomic_DNA"/>
</dbReference>
<dbReference type="GO" id="GO:0005886">
    <property type="term" value="C:plasma membrane"/>
    <property type="evidence" value="ECO:0007669"/>
    <property type="project" value="TreeGrafter"/>
</dbReference>
<dbReference type="GO" id="GO:0010314">
    <property type="term" value="F:phosphatidylinositol-5-phosphate binding"/>
    <property type="evidence" value="ECO:0007669"/>
    <property type="project" value="TreeGrafter"/>
</dbReference>
<accession>A0A7R8H1S3</accession>
<dbReference type="PANTHER" id="PTHR21630">
    <property type="entry name" value="VEPH-A/MELTED"/>
    <property type="match status" value="1"/>
</dbReference>
<organism evidence="3 4">
    <name type="scientific">Lepeophtheirus salmonis</name>
    <name type="common">Salmon louse</name>
    <name type="synonym">Caligus salmonis</name>
    <dbReference type="NCBI Taxonomy" id="72036"/>
    <lineage>
        <taxon>Eukaryota</taxon>
        <taxon>Metazoa</taxon>
        <taxon>Ecdysozoa</taxon>
        <taxon>Arthropoda</taxon>
        <taxon>Crustacea</taxon>
        <taxon>Multicrustacea</taxon>
        <taxon>Hexanauplia</taxon>
        <taxon>Copepoda</taxon>
        <taxon>Siphonostomatoida</taxon>
        <taxon>Caligidae</taxon>
        <taxon>Lepeophtheirus</taxon>
    </lineage>
</organism>